<evidence type="ECO:0000256" key="6">
    <source>
        <dbReference type="ARBA" id="ARBA00023204"/>
    </source>
</evidence>
<evidence type="ECO:0000256" key="5">
    <source>
        <dbReference type="ARBA" id="ARBA00022840"/>
    </source>
</evidence>
<dbReference type="RefSeq" id="WP_317731781.1">
    <property type="nucleotide sequence ID" value="NZ_JAWLLD010000068.1"/>
</dbReference>
<dbReference type="GO" id="GO:0005829">
    <property type="term" value="C:cytosol"/>
    <property type="evidence" value="ECO:0007669"/>
    <property type="project" value="TreeGrafter"/>
</dbReference>
<dbReference type="GO" id="GO:0043138">
    <property type="term" value="F:3'-5' DNA helicase activity"/>
    <property type="evidence" value="ECO:0007669"/>
    <property type="project" value="TreeGrafter"/>
</dbReference>
<comment type="caution">
    <text evidence="9">The sequence shown here is derived from an EMBL/GenBank/DDBJ whole genome shotgun (WGS) entry which is preliminary data.</text>
</comment>
<dbReference type="GO" id="GO:0000725">
    <property type="term" value="P:recombinational repair"/>
    <property type="evidence" value="ECO:0007669"/>
    <property type="project" value="TreeGrafter"/>
</dbReference>
<feature type="binding site" evidence="7">
    <location>
        <begin position="25"/>
        <end position="32"/>
    </location>
    <ligand>
        <name>ATP</name>
        <dbReference type="ChEBI" id="CHEBI:30616"/>
    </ligand>
</feature>
<reference evidence="9" key="1">
    <citation type="submission" date="2023-10" db="EMBL/GenBank/DDBJ databases">
        <title>Characterization and genome sequence of Mycobacterium intracellulare ABSURDO, a novel pathogenic isolate with three colony morphotypes that vary in growth and acid-fastness.</title>
        <authorList>
            <person name="Jude B.A."/>
            <person name="Robinson R.T."/>
        </authorList>
    </citation>
    <scope>NUCLEOTIDE SEQUENCE</scope>
    <source>
        <strain evidence="9">ABSURDO Component B</strain>
    </source>
</reference>
<dbReference type="GO" id="GO:0016787">
    <property type="term" value="F:hydrolase activity"/>
    <property type="evidence" value="ECO:0007669"/>
    <property type="project" value="UniProtKB-UniRule"/>
</dbReference>
<accession>A0AAE4RI46</accession>
<keyword evidence="3 7" id="KW-0378">Hydrolase</keyword>
<sequence>MAHTWEADASAVLVPGARGIVRVLGGPGTGKSSLLIDAAVARIDAGIDPESVLLLTGSGRLGMAERSALTTALLRSRPGRVAVSEPLVRTVHGYAYAVLRRAAERAGDAPPRLVTSAEQDAIIRELLAGDLDDGPRATSAWPAQLRPALSTAGFATELRNLLARCAERGIDPGELERLGRRCRRPEWIAAGQFARQYEQVMLLRAAVGTAAPEATTPALGAAELVGAALEAFAVDPELLAAERGRIRVLLVDDVQQLDPQAARLVRVLAAGAELALIAGDPNQAVFGFRGGEPVGLLDGDGPAVTLTTSHRCAPA</sequence>
<evidence type="ECO:0000256" key="4">
    <source>
        <dbReference type="ARBA" id="ARBA00022806"/>
    </source>
</evidence>
<dbReference type="InterPro" id="IPR014016">
    <property type="entry name" value="UvrD-like_ATP-bd"/>
</dbReference>
<dbReference type="PROSITE" id="PS51198">
    <property type="entry name" value="UVRD_HELICASE_ATP_BIND"/>
    <property type="match status" value="1"/>
</dbReference>
<dbReference type="GO" id="GO:0003677">
    <property type="term" value="F:DNA binding"/>
    <property type="evidence" value="ECO:0007669"/>
    <property type="project" value="InterPro"/>
</dbReference>
<feature type="non-terminal residue" evidence="9">
    <location>
        <position position="315"/>
    </location>
</feature>
<dbReference type="Gene3D" id="1.10.10.160">
    <property type="match status" value="1"/>
</dbReference>
<dbReference type="InterPro" id="IPR027417">
    <property type="entry name" value="P-loop_NTPase"/>
</dbReference>
<evidence type="ECO:0000313" key="10">
    <source>
        <dbReference type="Proteomes" id="UP001187143"/>
    </source>
</evidence>
<dbReference type="SUPFAM" id="SSF52540">
    <property type="entry name" value="P-loop containing nucleoside triphosphate hydrolases"/>
    <property type="match status" value="1"/>
</dbReference>
<feature type="domain" description="UvrD-like helicase ATP-binding" evidence="8">
    <location>
        <begin position="4"/>
        <end position="315"/>
    </location>
</feature>
<name>A0AAE4RI46_MYCIT</name>
<evidence type="ECO:0000259" key="8">
    <source>
        <dbReference type="PROSITE" id="PS51198"/>
    </source>
</evidence>
<keyword evidence="2" id="KW-0227">DNA damage</keyword>
<dbReference type="GO" id="GO:0033202">
    <property type="term" value="C:DNA helicase complex"/>
    <property type="evidence" value="ECO:0007669"/>
    <property type="project" value="TreeGrafter"/>
</dbReference>
<dbReference type="AlphaFoldDB" id="A0AAE4RI46"/>
<dbReference type="InterPro" id="IPR000212">
    <property type="entry name" value="DNA_helicase_UvrD/REP"/>
</dbReference>
<evidence type="ECO:0000256" key="3">
    <source>
        <dbReference type="ARBA" id="ARBA00022801"/>
    </source>
</evidence>
<keyword evidence="5 7" id="KW-0067">ATP-binding</keyword>
<evidence type="ECO:0000256" key="1">
    <source>
        <dbReference type="ARBA" id="ARBA00022741"/>
    </source>
</evidence>
<dbReference type="PANTHER" id="PTHR11070:SF59">
    <property type="entry name" value="DNA 3'-5' HELICASE"/>
    <property type="match status" value="1"/>
</dbReference>
<keyword evidence="4 7" id="KW-0347">Helicase</keyword>
<dbReference type="Gene3D" id="3.40.50.300">
    <property type="entry name" value="P-loop containing nucleotide triphosphate hydrolases"/>
    <property type="match status" value="1"/>
</dbReference>
<dbReference type="GO" id="GO:0005524">
    <property type="term" value="F:ATP binding"/>
    <property type="evidence" value="ECO:0007669"/>
    <property type="project" value="UniProtKB-UniRule"/>
</dbReference>
<dbReference type="EMBL" id="JAWLLD010000068">
    <property type="protein sequence ID" value="MDV7016180.1"/>
    <property type="molecule type" value="Genomic_DNA"/>
</dbReference>
<gene>
    <name evidence="9" type="ORF">R4F53_28360</name>
</gene>
<protein>
    <submittedName>
        <fullName evidence="9">UvrD-helicase domain-containing protein</fullName>
    </submittedName>
</protein>
<proteinExistence type="predicted"/>
<organism evidence="9 10">
    <name type="scientific">Mycobacterium intracellulare</name>
    <dbReference type="NCBI Taxonomy" id="1767"/>
    <lineage>
        <taxon>Bacteria</taxon>
        <taxon>Bacillati</taxon>
        <taxon>Actinomycetota</taxon>
        <taxon>Actinomycetes</taxon>
        <taxon>Mycobacteriales</taxon>
        <taxon>Mycobacteriaceae</taxon>
        <taxon>Mycobacterium</taxon>
        <taxon>Mycobacterium avium complex (MAC)</taxon>
    </lineage>
</organism>
<dbReference type="Pfam" id="PF00580">
    <property type="entry name" value="UvrD-helicase"/>
    <property type="match status" value="1"/>
</dbReference>
<dbReference type="InterPro" id="IPR013986">
    <property type="entry name" value="DExx_box_DNA_helicase_dom_sf"/>
</dbReference>
<dbReference type="Proteomes" id="UP001187143">
    <property type="component" value="Unassembled WGS sequence"/>
</dbReference>
<dbReference type="PANTHER" id="PTHR11070">
    <property type="entry name" value="UVRD / RECB / PCRA DNA HELICASE FAMILY MEMBER"/>
    <property type="match status" value="1"/>
</dbReference>
<keyword evidence="6" id="KW-0234">DNA repair</keyword>
<evidence type="ECO:0000256" key="2">
    <source>
        <dbReference type="ARBA" id="ARBA00022763"/>
    </source>
</evidence>
<evidence type="ECO:0000313" key="9">
    <source>
        <dbReference type="EMBL" id="MDV7016180.1"/>
    </source>
</evidence>
<keyword evidence="1 7" id="KW-0547">Nucleotide-binding</keyword>
<evidence type="ECO:0000256" key="7">
    <source>
        <dbReference type="PROSITE-ProRule" id="PRU00560"/>
    </source>
</evidence>